<dbReference type="EMBL" id="CAMPGE010012419">
    <property type="protein sequence ID" value="CAI2371187.1"/>
    <property type="molecule type" value="Genomic_DNA"/>
</dbReference>
<organism evidence="1 2">
    <name type="scientific">Euplotes crassus</name>
    <dbReference type="NCBI Taxonomy" id="5936"/>
    <lineage>
        <taxon>Eukaryota</taxon>
        <taxon>Sar</taxon>
        <taxon>Alveolata</taxon>
        <taxon>Ciliophora</taxon>
        <taxon>Intramacronucleata</taxon>
        <taxon>Spirotrichea</taxon>
        <taxon>Hypotrichia</taxon>
        <taxon>Euplotida</taxon>
        <taxon>Euplotidae</taxon>
        <taxon>Moneuplotes</taxon>
    </lineage>
</organism>
<name>A0AAD1XG88_EUPCR</name>
<evidence type="ECO:0000313" key="1">
    <source>
        <dbReference type="EMBL" id="CAI2371187.1"/>
    </source>
</evidence>
<keyword evidence="2" id="KW-1185">Reference proteome</keyword>
<reference evidence="1" key="1">
    <citation type="submission" date="2023-07" db="EMBL/GenBank/DDBJ databases">
        <authorList>
            <consortium name="AG Swart"/>
            <person name="Singh M."/>
            <person name="Singh A."/>
            <person name="Seah K."/>
            <person name="Emmerich C."/>
        </authorList>
    </citation>
    <scope>NUCLEOTIDE SEQUENCE</scope>
    <source>
        <strain evidence="1">DP1</strain>
    </source>
</reference>
<sequence length="55" mass="6132">MAELCYLCRCILTSNIRNNNYCCKKFCGSIWVLLPSHNQAKTEGQSTIVCATSNS</sequence>
<accession>A0AAD1XG88</accession>
<gene>
    <name evidence="1" type="ORF">ECRASSUSDP1_LOCUS12507</name>
</gene>
<comment type="caution">
    <text evidence="1">The sequence shown here is derived from an EMBL/GenBank/DDBJ whole genome shotgun (WGS) entry which is preliminary data.</text>
</comment>
<evidence type="ECO:0000313" key="2">
    <source>
        <dbReference type="Proteomes" id="UP001295684"/>
    </source>
</evidence>
<dbReference type="AlphaFoldDB" id="A0AAD1XG88"/>
<proteinExistence type="predicted"/>
<dbReference type="Proteomes" id="UP001295684">
    <property type="component" value="Unassembled WGS sequence"/>
</dbReference>
<protein>
    <submittedName>
        <fullName evidence="1">Uncharacterized protein</fullName>
    </submittedName>
</protein>